<evidence type="ECO:0000313" key="2">
    <source>
        <dbReference type="Proteomes" id="UP000000582"/>
    </source>
</evidence>
<dbReference type="KEGG" id="cgl:Cgl0957"/>
<dbReference type="EMBL" id="BA000036">
    <property type="protein sequence ID" value="BAB98350.1"/>
    <property type="molecule type" value="Genomic_DNA"/>
</dbReference>
<accession>Q8NRT4</accession>
<organism evidence="1 2">
    <name type="scientific">Corynebacterium glutamicum (strain ATCC 13032 / DSM 20300 / JCM 1318 / BCRC 11384 / CCUG 27702 / LMG 3730 / NBRC 12168 / NCIMB 10025 / NRRL B-2784 / 534)</name>
    <dbReference type="NCBI Taxonomy" id="196627"/>
    <lineage>
        <taxon>Bacteria</taxon>
        <taxon>Bacillati</taxon>
        <taxon>Actinomycetota</taxon>
        <taxon>Actinomycetes</taxon>
        <taxon>Mycobacteriales</taxon>
        <taxon>Corynebacteriaceae</taxon>
        <taxon>Corynebacterium</taxon>
    </lineage>
</organism>
<reference evidence="2" key="1">
    <citation type="journal article" date="2003" name="Appl. Microbiol. Biotechnol.">
        <title>The Corynebacterium glutamicum genome: features and impacts on biotechnological processes.</title>
        <authorList>
            <person name="Ikeda M."/>
            <person name="Nakagawa S."/>
        </authorList>
    </citation>
    <scope>NUCLEOTIDE SEQUENCE [LARGE SCALE GENOMIC DNA]</scope>
    <source>
        <strain evidence="2">ATCC 13032 / DSM 20300 / BCRC 11384 / JCM 1318 / LMG 3730 / NCIMB 10025</strain>
    </source>
</reference>
<proteinExistence type="predicted"/>
<evidence type="ECO:0000313" key="1">
    <source>
        <dbReference type="EMBL" id="BAB98350.1"/>
    </source>
</evidence>
<dbReference type="HOGENOM" id="CLU_2860108_0_0_11"/>
<keyword evidence="2" id="KW-1185">Reference proteome</keyword>
<sequence>MNNLDPEVEEPNISQWESLDDDIIPGNCTKVFLSEPQLMHGPLLRAFGAVATWGGSQEGSVFIV</sequence>
<dbReference type="BioCyc" id="CORYNE:G18NG-10527-MONOMER"/>
<dbReference type="AlphaFoldDB" id="Q8NRT4"/>
<name>Q8NRT4_CORGL</name>
<gene>
    <name evidence="1" type="ordered locus">Cgl0957</name>
</gene>
<dbReference type="Proteomes" id="UP000000582">
    <property type="component" value="Chromosome"/>
</dbReference>
<protein>
    <submittedName>
        <fullName evidence="1">Uncharacterized protein</fullName>
    </submittedName>
</protein>